<protein>
    <recommendedName>
        <fullName evidence="9">Serine carboxypeptidase S28</fullName>
    </recommendedName>
</protein>
<evidence type="ECO:0000313" key="7">
    <source>
        <dbReference type="EMBL" id="WIA15167.1"/>
    </source>
</evidence>
<name>A0ABY8U3X5_TETOB</name>
<evidence type="ECO:0008006" key="9">
    <source>
        <dbReference type="Google" id="ProtNLM"/>
    </source>
</evidence>
<dbReference type="SUPFAM" id="SSF53474">
    <property type="entry name" value="alpha/beta-Hydrolases"/>
    <property type="match status" value="1"/>
</dbReference>
<dbReference type="InterPro" id="IPR008758">
    <property type="entry name" value="Peptidase_S28"/>
</dbReference>
<evidence type="ECO:0000256" key="4">
    <source>
        <dbReference type="ARBA" id="ARBA00022801"/>
    </source>
</evidence>
<dbReference type="Gene3D" id="1.20.120.980">
    <property type="entry name" value="Serine carboxypeptidase S28, SKS domain"/>
    <property type="match status" value="1"/>
</dbReference>
<keyword evidence="3 6" id="KW-0732">Signal</keyword>
<dbReference type="InterPro" id="IPR042269">
    <property type="entry name" value="Ser_carbopepase_S28_SKS"/>
</dbReference>
<evidence type="ECO:0000256" key="3">
    <source>
        <dbReference type="ARBA" id="ARBA00022729"/>
    </source>
</evidence>
<reference evidence="7 8" key="1">
    <citation type="submission" date="2023-05" db="EMBL/GenBank/DDBJ databases">
        <title>A 100% complete, gapless, phased diploid assembly of the Scenedesmus obliquus UTEX 3031 genome.</title>
        <authorList>
            <person name="Biondi T.C."/>
            <person name="Hanschen E.R."/>
            <person name="Kwon T."/>
            <person name="Eng W."/>
            <person name="Kruse C.P.S."/>
            <person name="Koehler S.I."/>
            <person name="Kunde Y."/>
            <person name="Gleasner C.D."/>
            <person name="You Mak K.T."/>
            <person name="Polle J."/>
            <person name="Hovde B.T."/>
            <person name="Starkenburg S.R."/>
        </authorList>
    </citation>
    <scope>NUCLEOTIDE SEQUENCE [LARGE SCALE GENOMIC DNA]</scope>
    <source>
        <strain evidence="7 8">DOE0152z</strain>
    </source>
</reference>
<dbReference type="Proteomes" id="UP001244341">
    <property type="component" value="Chromosome 6b"/>
</dbReference>
<accession>A0ABY8U3X5</accession>
<evidence type="ECO:0000256" key="6">
    <source>
        <dbReference type="SAM" id="SignalP"/>
    </source>
</evidence>
<evidence type="ECO:0000313" key="8">
    <source>
        <dbReference type="Proteomes" id="UP001244341"/>
    </source>
</evidence>
<keyword evidence="5" id="KW-0325">Glycoprotein</keyword>
<evidence type="ECO:0000256" key="2">
    <source>
        <dbReference type="ARBA" id="ARBA00022670"/>
    </source>
</evidence>
<feature type="chain" id="PRO_5045111978" description="Serine carboxypeptidase S28" evidence="6">
    <location>
        <begin position="23"/>
        <end position="592"/>
    </location>
</feature>
<organism evidence="7 8">
    <name type="scientific">Tetradesmus obliquus</name>
    <name type="common">Green alga</name>
    <name type="synonym">Acutodesmus obliquus</name>
    <dbReference type="NCBI Taxonomy" id="3088"/>
    <lineage>
        <taxon>Eukaryota</taxon>
        <taxon>Viridiplantae</taxon>
        <taxon>Chlorophyta</taxon>
        <taxon>core chlorophytes</taxon>
        <taxon>Chlorophyceae</taxon>
        <taxon>CS clade</taxon>
        <taxon>Sphaeropleales</taxon>
        <taxon>Scenedesmaceae</taxon>
        <taxon>Tetradesmus</taxon>
    </lineage>
</organism>
<dbReference type="PANTHER" id="PTHR11010:SF38">
    <property type="entry name" value="LYSOSOMAL PRO-X CARBOXYPEPTIDASE"/>
    <property type="match status" value="1"/>
</dbReference>
<evidence type="ECO:0000256" key="5">
    <source>
        <dbReference type="ARBA" id="ARBA00023180"/>
    </source>
</evidence>
<dbReference type="Pfam" id="PF05577">
    <property type="entry name" value="Peptidase_S28"/>
    <property type="match status" value="1"/>
</dbReference>
<dbReference type="InterPro" id="IPR029058">
    <property type="entry name" value="AB_hydrolase_fold"/>
</dbReference>
<dbReference type="EMBL" id="CP126213">
    <property type="protein sequence ID" value="WIA15167.1"/>
    <property type="molecule type" value="Genomic_DNA"/>
</dbReference>
<proteinExistence type="inferred from homology"/>
<dbReference type="PANTHER" id="PTHR11010">
    <property type="entry name" value="PROTEASE S28 PRO-X CARBOXYPEPTIDASE-RELATED"/>
    <property type="match status" value="1"/>
</dbReference>
<feature type="signal peptide" evidence="6">
    <location>
        <begin position="1"/>
        <end position="22"/>
    </location>
</feature>
<gene>
    <name evidence="7" type="ORF">OEZ85_001852</name>
</gene>
<keyword evidence="8" id="KW-1185">Reference proteome</keyword>
<evidence type="ECO:0000256" key="1">
    <source>
        <dbReference type="ARBA" id="ARBA00011079"/>
    </source>
</evidence>
<dbReference type="Gene3D" id="3.40.50.1820">
    <property type="entry name" value="alpha/beta hydrolase"/>
    <property type="match status" value="1"/>
</dbReference>
<comment type="similarity">
    <text evidence="1">Belongs to the peptidase S28 family.</text>
</comment>
<keyword evidence="2" id="KW-0645">Protease</keyword>
<keyword evidence="4" id="KW-0378">Hydrolase</keyword>
<sequence length="592" mass="64649">MLPFETLISILVLTFVATRTLAEPINFQYNNYHGDEHPVTVTASGAVVAASQAPQHGQQPTQFFAITQKVKAPKLVNPARLPVCYNATEISKLIGTNINTKFGIINTTMETTYLQVVDECTYTSLISYNGSAEAKEALLAAADSSSLCSVLTMYCAKVFGPPSEYVLLSTGGDASPPTPIIQEFNCVQEYLQQRLDHFSSSDSRRFKQMYWVCDGAWPKSKSAQARHGNVVVFLGGEGPLSRPQRPIIFENAKRLHALVIQVEHRYYGESMPFELPGNATQLPTEQYKWLTIEQVIEDNSAVVAAVRQQMRVPEKVPAMAIGGSYAGMLATYHRVLKPHTYAAAIASSAPNNFVFGTDGWAAAANNYHIRIADSLKKNSGSSACASTVRQGLEELMRLSNSAAGRAKLGQVFRVCNASSVLANDKQGYNFFNDQYGQYHGYAQVNNEPSLLHQVELLCELVADSIQQGSTPLEAVAAVNTYFQIANATGCYKFDPTYILIGTSLASYSYQCCTQGFVYSSAMPAAGSPNTITPAYTVTPQQLRSECEQLFGNNLPPLKVPAVADPTVVKALVRKRAQAMDAAVRFMQQRTVK</sequence>